<feature type="region of interest" description="Disordered" evidence="1">
    <location>
        <begin position="281"/>
        <end position="309"/>
    </location>
</feature>
<dbReference type="GO" id="GO:0005783">
    <property type="term" value="C:endoplasmic reticulum"/>
    <property type="evidence" value="ECO:0007669"/>
    <property type="project" value="TreeGrafter"/>
</dbReference>
<dbReference type="OrthoDB" id="5428737at2759"/>
<dbReference type="eggNOG" id="ENOG502S4TY">
    <property type="taxonomic scope" value="Eukaryota"/>
</dbReference>
<protein>
    <recommendedName>
        <fullName evidence="3">DUF1746 domain-containing protein</fullName>
    </recommendedName>
</protein>
<evidence type="ECO:0000256" key="2">
    <source>
        <dbReference type="SAM" id="Phobius"/>
    </source>
</evidence>
<dbReference type="InterPro" id="IPR013715">
    <property type="entry name" value="DUF1746"/>
</dbReference>
<keyword evidence="2" id="KW-0472">Membrane</keyword>
<feature type="compositionally biased region" description="Low complexity" evidence="1">
    <location>
        <begin position="1"/>
        <end position="34"/>
    </location>
</feature>
<dbReference type="GO" id="GO:0044695">
    <property type="term" value="C:Dsc E3 ubiquitin ligase complex"/>
    <property type="evidence" value="ECO:0007669"/>
    <property type="project" value="InterPro"/>
</dbReference>
<evidence type="ECO:0000313" key="5">
    <source>
        <dbReference type="Proteomes" id="UP000016923"/>
    </source>
</evidence>
<dbReference type="InterPro" id="IPR038967">
    <property type="entry name" value="Dsc4-like"/>
</dbReference>
<keyword evidence="2" id="KW-1133">Transmembrane helix</keyword>
<accession>S3CXJ0</accession>
<dbReference type="Proteomes" id="UP000016923">
    <property type="component" value="Unassembled WGS sequence"/>
</dbReference>
<evidence type="ECO:0000313" key="4">
    <source>
        <dbReference type="EMBL" id="EPE05575.1"/>
    </source>
</evidence>
<dbReference type="EMBL" id="KE148156">
    <property type="protein sequence ID" value="EPE05575.1"/>
    <property type="molecule type" value="Genomic_DNA"/>
</dbReference>
<name>S3CXJ0_OPHP1</name>
<dbReference type="PANTHER" id="PTHR39405">
    <property type="entry name" value="DSC E3 UBIQUITIN LIGASE COMPLEX SUBUNIT 4"/>
    <property type="match status" value="1"/>
</dbReference>
<feature type="transmembrane region" description="Helical" evidence="2">
    <location>
        <begin position="131"/>
        <end position="150"/>
    </location>
</feature>
<evidence type="ECO:0000256" key="1">
    <source>
        <dbReference type="SAM" id="MobiDB-lite"/>
    </source>
</evidence>
<sequence>MNNDTPGQASGPGPGPGSNTPNIGSSRSGPSRSRANTGSRRHHRRRRGASILNELAVSSVAKQKFREGLKKKLAHHTELMRHLDMIVYVEICVLYYMDCSLFRLIIRCAAQSFFLTPKSEDFLLPLDTRRAHLFAVVVPNLLCLLLHMFTSLPTASEANRGYLHGGTVIDFIGQKAPTSAHGLVALDVVVIAIQFLMLAVHTEREKLRRIVNPPREATPASAPLAAAARAISRAGGPDGAAGATLAAAPRTVAELDAEERGERLAQPSETAEGIELLTRAQQGEASGTGTSQPSASSPGTSTTPFLSSEVEQRLRELHLGGPEATPEQAAEDLLTAMISGGSIGDLFILDTIVHASRESNVGANSAAATTAQSLQTISNAVRLARLAAERRARAPPNVAQ</sequence>
<proteinExistence type="predicted"/>
<dbReference type="PANTHER" id="PTHR39405:SF1">
    <property type="entry name" value="DSC E3 UBIQUITIN LIGASE COMPLEX SUBUNIT 4"/>
    <property type="match status" value="1"/>
</dbReference>
<reference evidence="4 5" key="1">
    <citation type="journal article" date="2013" name="BMC Genomics">
        <title>The genome and transcriptome of the pine saprophyte Ophiostoma piceae, and a comparison with the bark beetle-associated pine pathogen Grosmannia clavigera.</title>
        <authorList>
            <person name="Haridas S."/>
            <person name="Wang Y."/>
            <person name="Lim L."/>
            <person name="Massoumi Alamouti S."/>
            <person name="Jackman S."/>
            <person name="Docking R."/>
            <person name="Robertson G."/>
            <person name="Birol I."/>
            <person name="Bohlmann J."/>
            <person name="Breuil C."/>
        </authorList>
    </citation>
    <scope>NUCLEOTIDE SEQUENCE [LARGE SCALE GENOMIC DNA]</scope>
    <source>
        <strain evidence="4 5">UAMH 11346</strain>
    </source>
</reference>
<feature type="compositionally biased region" description="Low complexity" evidence="1">
    <location>
        <begin position="285"/>
        <end position="304"/>
    </location>
</feature>
<dbReference type="Pfam" id="PF08508">
    <property type="entry name" value="DUF1746"/>
    <property type="match status" value="1"/>
</dbReference>
<dbReference type="HOGENOM" id="CLU_052067_1_0_1"/>
<keyword evidence="2" id="KW-0812">Transmembrane</keyword>
<keyword evidence="5" id="KW-1185">Reference proteome</keyword>
<feature type="transmembrane region" description="Helical" evidence="2">
    <location>
        <begin position="180"/>
        <end position="200"/>
    </location>
</feature>
<dbReference type="AlphaFoldDB" id="S3CXJ0"/>
<feature type="domain" description="DUF1746" evidence="3">
    <location>
        <begin position="83"/>
        <end position="197"/>
    </location>
</feature>
<dbReference type="VEuPathDB" id="FungiDB:F503_02314"/>
<dbReference type="GO" id="GO:0032933">
    <property type="term" value="P:SREBP signaling pathway"/>
    <property type="evidence" value="ECO:0007669"/>
    <property type="project" value="InterPro"/>
</dbReference>
<organism evidence="4 5">
    <name type="scientific">Ophiostoma piceae (strain UAMH 11346)</name>
    <name type="common">Sap stain fungus</name>
    <dbReference type="NCBI Taxonomy" id="1262450"/>
    <lineage>
        <taxon>Eukaryota</taxon>
        <taxon>Fungi</taxon>
        <taxon>Dikarya</taxon>
        <taxon>Ascomycota</taxon>
        <taxon>Pezizomycotina</taxon>
        <taxon>Sordariomycetes</taxon>
        <taxon>Sordariomycetidae</taxon>
        <taxon>Ophiostomatales</taxon>
        <taxon>Ophiostomataceae</taxon>
        <taxon>Ophiostoma</taxon>
    </lineage>
</organism>
<feature type="region of interest" description="Disordered" evidence="1">
    <location>
        <begin position="1"/>
        <end position="46"/>
    </location>
</feature>
<evidence type="ECO:0000259" key="3">
    <source>
        <dbReference type="Pfam" id="PF08508"/>
    </source>
</evidence>
<gene>
    <name evidence="4" type="ORF">F503_02314</name>
</gene>
<feature type="region of interest" description="Disordered" evidence="1">
    <location>
        <begin position="254"/>
        <end position="273"/>
    </location>
</feature>
<dbReference type="STRING" id="1262450.S3CXJ0"/>